<dbReference type="Pfam" id="PF17191">
    <property type="entry name" value="RecG_wedge"/>
    <property type="match status" value="1"/>
</dbReference>
<protein>
    <recommendedName>
        <fullName evidence="2 15">ATP-dependent DNA helicase RecG</fullName>
        <ecNumber evidence="13 15">5.6.2.4</ecNumber>
    </recommendedName>
</protein>
<dbReference type="CDD" id="cd04488">
    <property type="entry name" value="RecG_wedge_OBF"/>
    <property type="match status" value="1"/>
</dbReference>
<feature type="domain" description="Helicase C-terminal" evidence="17">
    <location>
        <begin position="498"/>
        <end position="671"/>
    </location>
</feature>
<evidence type="ECO:0000259" key="17">
    <source>
        <dbReference type="PROSITE" id="PS51194"/>
    </source>
</evidence>
<keyword evidence="8" id="KW-0238">DNA-binding</keyword>
<evidence type="ECO:0000256" key="11">
    <source>
        <dbReference type="ARBA" id="ARBA00023235"/>
    </source>
</evidence>
<keyword evidence="6 15" id="KW-0347">Helicase</keyword>
<evidence type="ECO:0000313" key="18">
    <source>
        <dbReference type="EMBL" id="VTP02443.1"/>
    </source>
</evidence>
<proteinExistence type="inferred from homology"/>
<dbReference type="InterPro" id="IPR012340">
    <property type="entry name" value="NA-bd_OB-fold"/>
</dbReference>
<name>A0A653EYL6_9MYCO</name>
<dbReference type="EMBL" id="LR589133">
    <property type="protein sequence ID" value="VTP02443.1"/>
    <property type="molecule type" value="Genomic_DNA"/>
</dbReference>
<sequence>MVSLGDRLDNVLGAKAAVPLDEEFGIRTVDDLLRHYPRSYTESASRLGSERPEPGEHITLIDTITSAVMQSAKRDPSKKFLRVTLGSARNKVTATFFNPRFISKGLTKDTKVMLSGEVSYYKGAMQLTHPAFLILDSPDGKHHGTKSMKAIADVSQANSSEDLMSAFERRFFPIYPASAKVQSWDIFACVRQVLDVLDPVSDPLPDALRAEHGLISEDEALRAIHLAESQSLRERARERLTFDEAVGLQWALVARRHGELSESGPPAPWQSDGLAAELLRRLPFELTAGQREVLDVLSDGLAATRPLNRLLQGEVGSGKTIVAVLAMLQMVDAGYQCALLAPTEVLAAQHLRSIRDVLGPLAMGGQLGGAENATRVALLTGSMTVGQKKQVRAEIASGQVGIVIGTHALLQEAVDFHNLGMVVVDEQHRFGVEQRDQLRAKAPDGITPHLLVMTATPIPRTVALTVYGDLETSTLRELPLGRQPIATNVIFVKDKPAWLDRAWRRIIEEAATDRQAYVVAPRIDESDDADAQEGVRPSATAEGLFARLRSGELAELRLALMHGRLSADDKDAAMAAFRAGEVDVLVCTTVIEVGVDVPNATVMLVMDADRFGISQLHQLRGRIGRGEHPSVCLLASWVPPDSPAGERLRAVAGTMDGFALADLDLKERKEGDVLGRNQSGKAITLRLLSLAEHEEYIVAARDFCIEAYKNPDNPALALMAARFTSTDRIEYLDKS</sequence>
<dbReference type="Pfam" id="PF00270">
    <property type="entry name" value="DEAD"/>
    <property type="match status" value="1"/>
</dbReference>
<evidence type="ECO:0000256" key="8">
    <source>
        <dbReference type="ARBA" id="ARBA00023125"/>
    </source>
</evidence>
<dbReference type="PANTHER" id="PTHR47964:SF1">
    <property type="entry name" value="ATP-DEPENDENT DNA HELICASE HOMOLOG RECG, CHLOROPLASTIC"/>
    <property type="match status" value="1"/>
</dbReference>
<dbReference type="InterPro" id="IPR004609">
    <property type="entry name" value="ATP-dep_DNA_helicase_RecG"/>
</dbReference>
<dbReference type="SUPFAM" id="SSF50249">
    <property type="entry name" value="Nucleic acid-binding proteins"/>
    <property type="match status" value="1"/>
</dbReference>
<dbReference type="NCBIfam" id="NF008167">
    <property type="entry name" value="PRK10917.2-1"/>
    <property type="match status" value="1"/>
</dbReference>
<dbReference type="InterPro" id="IPR001650">
    <property type="entry name" value="Helicase_C-like"/>
</dbReference>
<evidence type="ECO:0000256" key="10">
    <source>
        <dbReference type="ARBA" id="ARBA00023204"/>
    </source>
</evidence>
<dbReference type="InterPro" id="IPR027417">
    <property type="entry name" value="P-loop_NTPase"/>
</dbReference>
<keyword evidence="7 15" id="KW-0067">ATP-binding</keyword>
<evidence type="ECO:0000256" key="7">
    <source>
        <dbReference type="ARBA" id="ARBA00022840"/>
    </source>
</evidence>
<accession>A0A653EYL6</accession>
<dbReference type="Pfam" id="PF00271">
    <property type="entry name" value="Helicase_C"/>
    <property type="match status" value="1"/>
</dbReference>
<dbReference type="GO" id="GO:0005524">
    <property type="term" value="F:ATP binding"/>
    <property type="evidence" value="ECO:0007669"/>
    <property type="project" value="UniProtKB-KW"/>
</dbReference>
<dbReference type="InterPro" id="IPR047112">
    <property type="entry name" value="RecG/Mfd"/>
</dbReference>
<keyword evidence="11" id="KW-0413">Isomerase</keyword>
<gene>
    <name evidence="18" type="primary">recG</name>
    <name evidence="18" type="ORF">BIN_B_04504</name>
</gene>
<evidence type="ECO:0000256" key="2">
    <source>
        <dbReference type="ARBA" id="ARBA00017846"/>
    </source>
</evidence>
<dbReference type="NCBIfam" id="TIGR00643">
    <property type="entry name" value="recG"/>
    <property type="match status" value="1"/>
</dbReference>
<evidence type="ECO:0000256" key="9">
    <source>
        <dbReference type="ARBA" id="ARBA00023172"/>
    </source>
</evidence>
<dbReference type="SMART" id="SM00487">
    <property type="entry name" value="DEXDc"/>
    <property type="match status" value="1"/>
</dbReference>
<evidence type="ECO:0000256" key="3">
    <source>
        <dbReference type="ARBA" id="ARBA00022741"/>
    </source>
</evidence>
<feature type="domain" description="Helicase ATP-binding" evidence="16">
    <location>
        <begin position="300"/>
        <end position="475"/>
    </location>
</feature>
<dbReference type="InterPro" id="IPR011545">
    <property type="entry name" value="DEAD/DEAH_box_helicase_dom"/>
</dbReference>
<dbReference type="InterPro" id="IPR033454">
    <property type="entry name" value="RecG_wedge"/>
</dbReference>
<dbReference type="GO" id="GO:0016887">
    <property type="term" value="F:ATP hydrolysis activity"/>
    <property type="evidence" value="ECO:0007669"/>
    <property type="project" value="RHEA"/>
</dbReference>
<keyword evidence="3 15" id="KW-0547">Nucleotide-binding</keyword>
<dbReference type="Gene3D" id="3.40.50.300">
    <property type="entry name" value="P-loop containing nucleotide triphosphate hydrolases"/>
    <property type="match status" value="2"/>
</dbReference>
<dbReference type="PROSITE" id="PS51194">
    <property type="entry name" value="HELICASE_CTER"/>
    <property type="match status" value="1"/>
</dbReference>
<comment type="similarity">
    <text evidence="1 15">Belongs to the helicase family. RecG subfamily.</text>
</comment>
<keyword evidence="10 15" id="KW-0234">DNA repair</keyword>
<keyword evidence="4 15" id="KW-0227">DNA damage</keyword>
<dbReference type="GO" id="GO:0043138">
    <property type="term" value="F:3'-5' DNA helicase activity"/>
    <property type="evidence" value="ECO:0007669"/>
    <property type="project" value="UniProtKB-EC"/>
</dbReference>
<comment type="function">
    <text evidence="15">Plays a critical role in recombination and DNA repair. Helps process Holliday junction intermediates to mature products by catalyzing branch migration. Has replication fork regression activity, unwinds stalled or blocked replication forks to make a HJ that can be resolved. Has a DNA unwinding activity characteristic of a DNA helicase with 3'-5' polarity.</text>
</comment>
<dbReference type="Gene3D" id="2.40.50.140">
    <property type="entry name" value="Nucleic acid-binding proteins"/>
    <property type="match status" value="1"/>
</dbReference>
<keyword evidence="9 15" id="KW-0233">DNA recombination</keyword>
<dbReference type="GO" id="GO:0006281">
    <property type="term" value="P:DNA repair"/>
    <property type="evidence" value="ECO:0007669"/>
    <property type="project" value="UniProtKB-UniRule"/>
</dbReference>
<dbReference type="SUPFAM" id="SSF52540">
    <property type="entry name" value="P-loop containing nucleoside triphosphate hydrolases"/>
    <property type="match status" value="2"/>
</dbReference>
<comment type="catalytic activity">
    <reaction evidence="14 15">
        <text>ATP + H2O = ADP + phosphate + H(+)</text>
        <dbReference type="Rhea" id="RHEA:13065"/>
        <dbReference type="ChEBI" id="CHEBI:15377"/>
        <dbReference type="ChEBI" id="CHEBI:15378"/>
        <dbReference type="ChEBI" id="CHEBI:30616"/>
        <dbReference type="ChEBI" id="CHEBI:43474"/>
        <dbReference type="ChEBI" id="CHEBI:456216"/>
        <dbReference type="EC" id="5.6.2.4"/>
    </reaction>
</comment>
<evidence type="ECO:0000256" key="1">
    <source>
        <dbReference type="ARBA" id="ARBA00007504"/>
    </source>
</evidence>
<evidence type="ECO:0000256" key="5">
    <source>
        <dbReference type="ARBA" id="ARBA00022801"/>
    </source>
</evidence>
<reference evidence="18" key="1">
    <citation type="submission" date="2019-05" db="EMBL/GenBank/DDBJ databases">
        <authorList>
            <person name="Naeem R."/>
            <person name="Antony C."/>
            <person name="Guan Q."/>
        </authorList>
    </citation>
    <scope>NUCLEOTIDE SEQUENCE</scope>
    <source>
        <strain evidence="18">2</strain>
    </source>
</reference>
<evidence type="ECO:0000259" key="16">
    <source>
        <dbReference type="PROSITE" id="PS51192"/>
    </source>
</evidence>
<dbReference type="RefSeq" id="WP_204803674.1">
    <property type="nucleotide sequence ID" value="NZ_CAJMWM010000001.1"/>
</dbReference>
<dbReference type="PROSITE" id="PS51192">
    <property type="entry name" value="HELICASE_ATP_BIND_1"/>
    <property type="match status" value="1"/>
</dbReference>
<dbReference type="SMART" id="SM00490">
    <property type="entry name" value="HELICc"/>
    <property type="match status" value="1"/>
</dbReference>
<evidence type="ECO:0000256" key="4">
    <source>
        <dbReference type="ARBA" id="ARBA00022763"/>
    </source>
</evidence>
<dbReference type="PANTHER" id="PTHR47964">
    <property type="entry name" value="ATP-DEPENDENT DNA HELICASE HOMOLOG RECG, CHLOROPLASTIC"/>
    <property type="match status" value="1"/>
</dbReference>
<dbReference type="AlphaFoldDB" id="A0A653EYL6"/>
<organism evidence="18">
    <name type="scientific">Mycobacterium riyadhense</name>
    <dbReference type="NCBI Taxonomy" id="486698"/>
    <lineage>
        <taxon>Bacteria</taxon>
        <taxon>Bacillati</taxon>
        <taxon>Actinomycetota</taxon>
        <taxon>Actinomycetes</taxon>
        <taxon>Mycobacteriales</taxon>
        <taxon>Mycobacteriaceae</taxon>
        <taxon>Mycobacterium</taxon>
    </lineage>
</organism>
<dbReference type="GO" id="GO:0006310">
    <property type="term" value="P:DNA recombination"/>
    <property type="evidence" value="ECO:0007669"/>
    <property type="project" value="UniProtKB-UniRule"/>
</dbReference>
<evidence type="ECO:0000256" key="6">
    <source>
        <dbReference type="ARBA" id="ARBA00022806"/>
    </source>
</evidence>
<keyword evidence="5 15" id="KW-0378">Hydrolase</keyword>
<evidence type="ECO:0000256" key="15">
    <source>
        <dbReference type="RuleBase" id="RU363016"/>
    </source>
</evidence>
<dbReference type="EC" id="5.6.2.4" evidence="13 15"/>
<evidence type="ECO:0000256" key="14">
    <source>
        <dbReference type="ARBA" id="ARBA00048988"/>
    </source>
</evidence>
<dbReference type="CDD" id="cd17992">
    <property type="entry name" value="DEXHc_RecG"/>
    <property type="match status" value="1"/>
</dbReference>
<comment type="catalytic activity">
    <reaction evidence="12 15">
        <text>Couples ATP hydrolysis with the unwinding of duplex DNA by translocating in the 3'-5' direction.</text>
        <dbReference type="EC" id="5.6.2.4"/>
    </reaction>
</comment>
<evidence type="ECO:0000256" key="13">
    <source>
        <dbReference type="ARBA" id="ARBA00034808"/>
    </source>
</evidence>
<dbReference type="InterPro" id="IPR014001">
    <property type="entry name" value="Helicase_ATP-bd"/>
</dbReference>
<evidence type="ECO:0000256" key="12">
    <source>
        <dbReference type="ARBA" id="ARBA00034617"/>
    </source>
</evidence>
<dbReference type="GO" id="GO:0003677">
    <property type="term" value="F:DNA binding"/>
    <property type="evidence" value="ECO:0007669"/>
    <property type="project" value="UniProtKB-KW"/>
</dbReference>